<dbReference type="Pfam" id="PF01281">
    <property type="entry name" value="Ribosomal_L9_N"/>
    <property type="match status" value="1"/>
</dbReference>
<evidence type="ECO:0000256" key="7">
    <source>
        <dbReference type="SAM" id="SignalP"/>
    </source>
</evidence>
<dbReference type="GO" id="GO:1990904">
    <property type="term" value="C:ribonucleoprotein complex"/>
    <property type="evidence" value="ECO:0007669"/>
    <property type="project" value="UniProtKB-KW"/>
</dbReference>
<evidence type="ECO:0000256" key="5">
    <source>
        <dbReference type="ARBA" id="ARBA00023274"/>
    </source>
</evidence>
<organism evidence="11">
    <name type="scientific">Ditylum brightwellii</name>
    <dbReference type="NCBI Taxonomy" id="49249"/>
    <lineage>
        <taxon>Eukaryota</taxon>
        <taxon>Sar</taxon>
        <taxon>Stramenopiles</taxon>
        <taxon>Ochrophyta</taxon>
        <taxon>Bacillariophyta</taxon>
        <taxon>Mediophyceae</taxon>
        <taxon>Lithodesmiophycidae</taxon>
        <taxon>Lithodesmiales</taxon>
        <taxon>Lithodesmiaceae</taxon>
        <taxon>Ditylum</taxon>
    </lineage>
</organism>
<dbReference type="Gene3D" id="3.10.430.100">
    <property type="entry name" value="Ribosomal protein L9, C-terminal domain"/>
    <property type="match status" value="1"/>
</dbReference>
<feature type="domain" description="Large ribosomal subunit protein bL9 C-terminal" evidence="9">
    <location>
        <begin position="148"/>
        <end position="241"/>
    </location>
</feature>
<keyword evidence="4" id="KW-0689">Ribosomal protein</keyword>
<dbReference type="InterPro" id="IPR000244">
    <property type="entry name" value="Ribosomal_bL9"/>
</dbReference>
<evidence type="ECO:0000259" key="8">
    <source>
        <dbReference type="Pfam" id="PF01281"/>
    </source>
</evidence>
<proteinExistence type="inferred from homology"/>
<keyword evidence="5" id="KW-0687">Ribonucleoprotein</keyword>
<protein>
    <recommendedName>
        <fullName evidence="6">50S ribosomal protein L9, chloroplastic</fullName>
    </recommendedName>
</protein>
<keyword evidence="7" id="KW-0732">Signal</keyword>
<comment type="similarity">
    <text evidence="1">Belongs to the bacterial ribosomal protein bL9 family.</text>
</comment>
<evidence type="ECO:0000256" key="3">
    <source>
        <dbReference type="ARBA" id="ARBA00022884"/>
    </source>
</evidence>
<dbReference type="GO" id="GO:0006412">
    <property type="term" value="P:translation"/>
    <property type="evidence" value="ECO:0007669"/>
    <property type="project" value="InterPro"/>
</dbReference>
<dbReference type="InterPro" id="IPR020069">
    <property type="entry name" value="Ribosomal_bL9_C"/>
</dbReference>
<sequence length="244" mass="26164">MMKQSFMITTCLALVASVNSAQHRFISSTFVPPAVPSVVSSAPAPVDIAKVRQRAIATGYIVPAATDVRRGGPLYAKKKAPPAKKKVQVKLLKYVEGIGSIGEVVMVAPAFFENKLKRSGSGVLISDEDVQKETSEKEAKAKAQLELATDLKAKIEEINLVITKKVGKEGHLFGAVNKKTVFDELKTKFPKGALGGKQVKITEFKDEGGNTLSGDIKEIGEFSASISLLKDVSADFKISVKEDS</sequence>
<evidence type="ECO:0000259" key="9">
    <source>
        <dbReference type="Pfam" id="PF03948"/>
    </source>
</evidence>
<dbReference type="AlphaFoldDB" id="A0A6U3TSQ6"/>
<dbReference type="InterPro" id="IPR020070">
    <property type="entry name" value="Ribosomal_bL9_N"/>
</dbReference>
<gene>
    <name evidence="11" type="ORF">DBRI00130_LOCUS38603</name>
    <name evidence="10" type="ORF">DBRI1063_LOCUS6678</name>
</gene>
<feature type="signal peptide" evidence="7">
    <location>
        <begin position="1"/>
        <end position="20"/>
    </location>
</feature>
<dbReference type="EMBL" id="HBGN01010398">
    <property type="protein sequence ID" value="CAD9321776.1"/>
    <property type="molecule type" value="Transcribed_RNA"/>
</dbReference>
<dbReference type="PANTHER" id="PTHR21368">
    <property type="entry name" value="50S RIBOSOMAL PROTEIN L9"/>
    <property type="match status" value="1"/>
</dbReference>
<dbReference type="InterPro" id="IPR036935">
    <property type="entry name" value="Ribosomal_bL9_N_sf"/>
</dbReference>
<evidence type="ECO:0000313" key="10">
    <source>
        <dbReference type="EMBL" id="CAD9321776.1"/>
    </source>
</evidence>
<dbReference type="InterPro" id="IPR009027">
    <property type="entry name" value="Ribosomal_bL9/RNase_H1_N"/>
</dbReference>
<feature type="domain" description="Ribosomal protein L9" evidence="8">
    <location>
        <begin position="87"/>
        <end position="128"/>
    </location>
</feature>
<dbReference type="InterPro" id="IPR036791">
    <property type="entry name" value="Ribosomal_bL9_C_sf"/>
</dbReference>
<dbReference type="SUPFAM" id="SSF55653">
    <property type="entry name" value="Ribosomal protein L9 C-domain"/>
    <property type="match status" value="1"/>
</dbReference>
<dbReference type="SUPFAM" id="SSF55658">
    <property type="entry name" value="L9 N-domain-like"/>
    <property type="match status" value="1"/>
</dbReference>
<keyword evidence="3" id="KW-0694">RNA-binding</keyword>
<dbReference type="GO" id="GO:0019843">
    <property type="term" value="F:rRNA binding"/>
    <property type="evidence" value="ECO:0007669"/>
    <property type="project" value="UniProtKB-KW"/>
</dbReference>
<dbReference type="Gene3D" id="3.40.5.10">
    <property type="entry name" value="Ribosomal protein L9, N-terminal domain"/>
    <property type="match status" value="1"/>
</dbReference>
<evidence type="ECO:0000256" key="2">
    <source>
        <dbReference type="ARBA" id="ARBA00022730"/>
    </source>
</evidence>
<evidence type="ECO:0000256" key="6">
    <source>
        <dbReference type="ARBA" id="ARBA00035427"/>
    </source>
</evidence>
<dbReference type="GO" id="GO:0003735">
    <property type="term" value="F:structural constituent of ribosome"/>
    <property type="evidence" value="ECO:0007669"/>
    <property type="project" value="InterPro"/>
</dbReference>
<evidence type="ECO:0000256" key="4">
    <source>
        <dbReference type="ARBA" id="ARBA00022980"/>
    </source>
</evidence>
<dbReference type="GO" id="GO:0005840">
    <property type="term" value="C:ribosome"/>
    <property type="evidence" value="ECO:0007669"/>
    <property type="project" value="UniProtKB-KW"/>
</dbReference>
<keyword evidence="2" id="KW-0699">rRNA-binding</keyword>
<evidence type="ECO:0000313" key="11">
    <source>
        <dbReference type="EMBL" id="CAE4653715.1"/>
    </source>
</evidence>
<evidence type="ECO:0000256" key="1">
    <source>
        <dbReference type="ARBA" id="ARBA00010605"/>
    </source>
</evidence>
<name>A0A6U3TSQ6_9STRA</name>
<accession>A0A6U3TSQ6</accession>
<dbReference type="Pfam" id="PF03948">
    <property type="entry name" value="Ribosomal_L9_C"/>
    <property type="match status" value="1"/>
</dbReference>
<reference evidence="11" key="1">
    <citation type="submission" date="2021-01" db="EMBL/GenBank/DDBJ databases">
        <authorList>
            <person name="Corre E."/>
            <person name="Pelletier E."/>
            <person name="Niang G."/>
            <person name="Scheremetjew M."/>
            <person name="Finn R."/>
            <person name="Kale V."/>
            <person name="Holt S."/>
            <person name="Cochrane G."/>
            <person name="Meng A."/>
            <person name="Brown T."/>
            <person name="Cohen L."/>
        </authorList>
    </citation>
    <scope>NUCLEOTIDE SEQUENCE</scope>
    <source>
        <strain evidence="11">GSO104</strain>
        <strain evidence="10">Pop2</strain>
    </source>
</reference>
<feature type="chain" id="PRO_5036192054" description="50S ribosomal protein L9, chloroplastic" evidence="7">
    <location>
        <begin position="21"/>
        <end position="244"/>
    </location>
</feature>
<dbReference type="EMBL" id="HBNS01052734">
    <property type="protein sequence ID" value="CAE4653715.1"/>
    <property type="molecule type" value="Transcribed_RNA"/>
</dbReference>